<evidence type="ECO:0000313" key="1">
    <source>
        <dbReference type="EMBL" id="HIZ74932.1"/>
    </source>
</evidence>
<reference evidence="1" key="1">
    <citation type="journal article" date="2021" name="PeerJ">
        <title>Extensive microbial diversity within the chicken gut microbiome revealed by metagenomics and culture.</title>
        <authorList>
            <person name="Gilroy R."/>
            <person name="Ravi A."/>
            <person name="Getino M."/>
            <person name="Pursley I."/>
            <person name="Horton D.L."/>
            <person name="Alikhan N.F."/>
            <person name="Baker D."/>
            <person name="Gharbi K."/>
            <person name="Hall N."/>
            <person name="Watson M."/>
            <person name="Adriaenssens E.M."/>
            <person name="Foster-Nyarko E."/>
            <person name="Jarju S."/>
            <person name="Secka A."/>
            <person name="Antonio M."/>
            <person name="Oren A."/>
            <person name="Chaudhuri R.R."/>
            <person name="La Ragione R."/>
            <person name="Hildebrand F."/>
            <person name="Pallen M.J."/>
        </authorList>
    </citation>
    <scope>NUCLEOTIDE SEQUENCE</scope>
    <source>
        <strain evidence="1">CHK196-3914</strain>
    </source>
</reference>
<name>A0A9D2K1X7_9FIRM</name>
<dbReference type="Pfam" id="PF05866">
    <property type="entry name" value="RusA"/>
    <property type="match status" value="1"/>
</dbReference>
<proteinExistence type="predicted"/>
<dbReference type="AlphaFoldDB" id="A0A9D2K1X7"/>
<dbReference type="InterPro" id="IPR036614">
    <property type="entry name" value="RusA-like_sf"/>
</dbReference>
<reference evidence="1" key="2">
    <citation type="submission" date="2021-04" db="EMBL/GenBank/DDBJ databases">
        <authorList>
            <person name="Gilroy R."/>
        </authorList>
    </citation>
    <scope>NUCLEOTIDE SEQUENCE</scope>
    <source>
        <strain evidence="1">CHK196-3914</strain>
    </source>
</reference>
<dbReference type="SUPFAM" id="SSF103084">
    <property type="entry name" value="Holliday junction resolvase RusA"/>
    <property type="match status" value="1"/>
</dbReference>
<gene>
    <name evidence="1" type="ORF">H9723_06795</name>
</gene>
<evidence type="ECO:0000313" key="2">
    <source>
        <dbReference type="Proteomes" id="UP000824116"/>
    </source>
</evidence>
<dbReference type="GO" id="GO:0006281">
    <property type="term" value="P:DNA repair"/>
    <property type="evidence" value="ECO:0007669"/>
    <property type="project" value="InterPro"/>
</dbReference>
<dbReference type="GO" id="GO:0006310">
    <property type="term" value="P:DNA recombination"/>
    <property type="evidence" value="ECO:0007669"/>
    <property type="project" value="InterPro"/>
</dbReference>
<dbReference type="GO" id="GO:0000287">
    <property type="term" value="F:magnesium ion binding"/>
    <property type="evidence" value="ECO:0007669"/>
    <property type="project" value="InterPro"/>
</dbReference>
<dbReference type="Proteomes" id="UP000824116">
    <property type="component" value="Unassembled WGS sequence"/>
</dbReference>
<comment type="caution">
    <text evidence="1">The sequence shown here is derived from an EMBL/GenBank/DDBJ whole genome shotgun (WGS) entry which is preliminary data.</text>
</comment>
<dbReference type="InterPro" id="IPR008822">
    <property type="entry name" value="Endonuclease_RusA-like"/>
</dbReference>
<accession>A0A9D2K1X7</accession>
<protein>
    <submittedName>
        <fullName evidence="1">RusA family crossover junction endodeoxyribonuclease</fullName>
    </submittedName>
</protein>
<dbReference type="Gene3D" id="3.30.1330.70">
    <property type="entry name" value="Holliday junction resolvase RusA"/>
    <property type="match status" value="1"/>
</dbReference>
<organism evidence="1 2">
    <name type="scientific">Candidatus Mediterraneibacter stercoravium</name>
    <dbReference type="NCBI Taxonomy" id="2838685"/>
    <lineage>
        <taxon>Bacteria</taxon>
        <taxon>Bacillati</taxon>
        <taxon>Bacillota</taxon>
        <taxon>Clostridia</taxon>
        <taxon>Lachnospirales</taxon>
        <taxon>Lachnospiraceae</taxon>
        <taxon>Mediterraneibacter</taxon>
    </lineage>
</organism>
<dbReference type="EMBL" id="DXAY01000158">
    <property type="protein sequence ID" value="HIZ74932.1"/>
    <property type="molecule type" value="Genomic_DNA"/>
</dbReference>
<sequence>MEFFMAMVPPTVTHQEKQVHVVNGKPKFYEPQELKTARSKLEAYLAQHKPEQKYEGAVELVSTWCFPRGNHKDGEYRTTKPDTDNLQKLLKDCMTAVGFWKDDALVCREISEKFWAEIPGIYIRVTAL</sequence>